<feature type="compositionally biased region" description="Basic and acidic residues" evidence="1">
    <location>
        <begin position="1"/>
        <end position="12"/>
    </location>
</feature>
<dbReference type="Proteomes" id="UP000036464">
    <property type="component" value="Unassembled WGS sequence"/>
</dbReference>
<dbReference type="EMBL" id="LDPO01000027">
    <property type="protein sequence ID" value="KLO25920.1"/>
    <property type="molecule type" value="Genomic_DNA"/>
</dbReference>
<comment type="caution">
    <text evidence="2">The sequence shown here is derived from an EMBL/GenBank/DDBJ whole genome shotgun (WGS) entry which is preliminary data.</text>
</comment>
<evidence type="ECO:0000256" key="1">
    <source>
        <dbReference type="SAM" id="MobiDB-lite"/>
    </source>
</evidence>
<evidence type="ECO:0000313" key="3">
    <source>
        <dbReference type="Proteomes" id="UP000036464"/>
    </source>
</evidence>
<protein>
    <submittedName>
        <fullName evidence="2">Uncharacterized protein</fullName>
    </submittedName>
</protein>
<feature type="region of interest" description="Disordered" evidence="1">
    <location>
        <begin position="1"/>
        <end position="27"/>
    </location>
</feature>
<organism evidence="2 3">
    <name type="scientific">Mycolicibacter heraklionensis</name>
    <dbReference type="NCBI Taxonomy" id="512402"/>
    <lineage>
        <taxon>Bacteria</taxon>
        <taxon>Bacillati</taxon>
        <taxon>Actinomycetota</taxon>
        <taxon>Actinomycetes</taxon>
        <taxon>Mycobacteriales</taxon>
        <taxon>Mycobacteriaceae</taxon>
        <taxon>Mycolicibacter</taxon>
    </lineage>
</organism>
<accession>A0ABR5FA42</accession>
<gene>
    <name evidence="2" type="ORF">ABW16_21690</name>
</gene>
<proteinExistence type="predicted"/>
<keyword evidence="3" id="KW-1185">Reference proteome</keyword>
<reference evidence="2 3" key="1">
    <citation type="submission" date="2015-05" db="EMBL/GenBank/DDBJ databases">
        <title>Genome sequence of Mycobacterium heraklionense Davo strain.</title>
        <authorList>
            <person name="Greninger A.L."/>
            <person name="Cunningham G."/>
            <person name="Miller S."/>
        </authorList>
    </citation>
    <scope>NUCLEOTIDE SEQUENCE [LARGE SCALE GENOMIC DNA]</scope>
    <source>
        <strain evidence="2 3">Davo</strain>
    </source>
</reference>
<evidence type="ECO:0000313" key="2">
    <source>
        <dbReference type="EMBL" id="KLO25920.1"/>
    </source>
</evidence>
<sequence length="126" mass="14264">MDRADASKEREAMTQFEPPWSNPAHDIGADLRRFHREGPAHYRALMRAQARESETLQRFAERRIVAGHKAYEETVRAELAHAIKVEIERQRPQGAPEVAEVATSAVVEFFSTKSAQDFTTTEGLTL</sequence>
<name>A0ABR5FA42_9MYCO</name>